<proteinExistence type="predicted"/>
<organism evidence="4 5">
    <name type="scientific">Anaeramoeba flamelloides</name>
    <dbReference type="NCBI Taxonomy" id="1746091"/>
    <lineage>
        <taxon>Eukaryota</taxon>
        <taxon>Metamonada</taxon>
        <taxon>Anaeramoebidae</taxon>
        <taxon>Anaeramoeba</taxon>
    </lineage>
</organism>
<keyword evidence="1" id="KW-0677">Repeat</keyword>
<dbReference type="EMBL" id="JANTQA010000057">
    <property type="protein sequence ID" value="KAJ3429738.1"/>
    <property type="molecule type" value="Genomic_DNA"/>
</dbReference>
<dbReference type="Pfam" id="PF14555">
    <property type="entry name" value="UBA_4"/>
    <property type="match status" value="1"/>
</dbReference>
<evidence type="ECO:0000313" key="4">
    <source>
        <dbReference type="EMBL" id="KAJ3429738.1"/>
    </source>
</evidence>
<dbReference type="PANTHER" id="PTHR24198:SF165">
    <property type="entry name" value="ANKYRIN REPEAT-CONTAINING PROTEIN-RELATED"/>
    <property type="match status" value="1"/>
</dbReference>
<dbReference type="AlphaFoldDB" id="A0AAV7YPZ6"/>
<keyword evidence="2" id="KW-0040">ANK repeat</keyword>
<accession>A0AAV7YPZ6</accession>
<gene>
    <name evidence="4" type="ORF">M0812_25098</name>
</gene>
<dbReference type="InterPro" id="IPR002110">
    <property type="entry name" value="Ankyrin_rpt"/>
</dbReference>
<dbReference type="Gene3D" id="1.25.40.20">
    <property type="entry name" value="Ankyrin repeat-containing domain"/>
    <property type="match status" value="2"/>
</dbReference>
<dbReference type="GO" id="GO:0004672">
    <property type="term" value="F:protein kinase activity"/>
    <property type="evidence" value="ECO:0007669"/>
    <property type="project" value="InterPro"/>
</dbReference>
<evidence type="ECO:0000313" key="5">
    <source>
        <dbReference type="Proteomes" id="UP001146793"/>
    </source>
</evidence>
<evidence type="ECO:0000259" key="3">
    <source>
        <dbReference type="Pfam" id="PF07714"/>
    </source>
</evidence>
<dbReference type="SMART" id="SM00248">
    <property type="entry name" value="ANK"/>
    <property type="match status" value="7"/>
</dbReference>
<protein>
    <submittedName>
        <fullName evidence="4">Ankyrin repeat family protein</fullName>
    </submittedName>
</protein>
<feature type="domain" description="Serine-threonine/tyrosine-protein kinase catalytic" evidence="3">
    <location>
        <begin position="465"/>
        <end position="634"/>
    </location>
</feature>
<dbReference type="Pfam" id="PF12796">
    <property type="entry name" value="Ank_2"/>
    <property type="match status" value="2"/>
</dbReference>
<sequence length="883" mass="102555">MSNEDVQQLMVITSCTEEAAKVCLQLTNNLNDAINFYFTEYHGLINNNNNSIITNTNQPIVQEQTKKIPTTKELRKVIKEGNRTRLNELLSLLEKEDVKISSKLLFTAIRNGNCEILQDLLSKDLNLETTNSIGNTPLLDSIQKRKSECTKLLIQAKSNPFAKTHNGRNSIEHCFDLDNYQSAKCILKYCNIDLSQSIDFEKLLLTALSVDNLQFIDLFKKYGVDPFKEKSDGVSFFMDLNSPFLRKKLLKEPKDDPVQKKILFRNKDHNSIIKQIYEISKTNISDLKPTQIDNLFQYALSGQFNYTIKYLLKSGYPLGMIQNGSKNTLLHYCVYFSKTNIATLILTNSKISPVKNKNKETPIELACRLGNTTLCTLLILYTNNLQDLSLLKNESYPPDIKYQSQNLGIIKNFEVCNNNKEIIFHFLTTNTIATNWINTRDNFHILYTRYTNNFLEKYLALMKDQLVSVIKYKKSITEKNIKKLLSEKRIYLKTKNDPRFAKFYGYFIESHNDNHYFCRVDEYFLKGNLRQIIIAHGDNRTLFDPRVILYLAIEMANSISNLHTEYNYVLPYLGADIIKISDNGKIKIDTIKNEEQFPYYLTFNGHLNNNVTNNTNLFSFGVILYELLMGNTYKFQPNVNNMNNMNMNGMNMNGMNMNYMNGMNLGQGWANNNRMLNQPQNTINDPDTMIRTLNNDCLAKNITIVWQNKVISSLTRIAKTLLYISKSEISVTISEILNDLYKINSQVPGGYENMKNEYQNFVKSLPDRTSFTNENINKIIKNKNKMSIKIKDGLTPFQMIIYNNYNILDKKKLEFKKVNFYIFQMILTLENLIKSNNELQYHSLFQKLNLLLKKLSWDVVKLEFTDQNINQKMICEILKDFLN</sequence>
<dbReference type="Gene3D" id="1.10.510.10">
    <property type="entry name" value="Transferase(Phosphotransferase) domain 1"/>
    <property type="match status" value="1"/>
</dbReference>
<evidence type="ECO:0000256" key="1">
    <source>
        <dbReference type="ARBA" id="ARBA00022737"/>
    </source>
</evidence>
<dbReference type="Pfam" id="PF07714">
    <property type="entry name" value="PK_Tyr_Ser-Thr"/>
    <property type="match status" value="1"/>
</dbReference>
<dbReference type="InterPro" id="IPR001245">
    <property type="entry name" value="Ser-Thr/Tyr_kinase_cat_dom"/>
</dbReference>
<dbReference type="SUPFAM" id="SSF56112">
    <property type="entry name" value="Protein kinase-like (PK-like)"/>
    <property type="match status" value="1"/>
</dbReference>
<evidence type="ECO:0000256" key="2">
    <source>
        <dbReference type="ARBA" id="ARBA00023043"/>
    </source>
</evidence>
<reference evidence="4" key="1">
    <citation type="submission" date="2022-08" db="EMBL/GenBank/DDBJ databases">
        <title>Novel sulphate-reducing endosymbionts in the free-living metamonad Anaeramoeba.</title>
        <authorList>
            <person name="Jerlstrom-Hultqvist J."/>
            <person name="Cepicka I."/>
            <person name="Gallot-Lavallee L."/>
            <person name="Salas-Leiva D."/>
            <person name="Curtis B.A."/>
            <person name="Zahonova K."/>
            <person name="Pipaliya S."/>
            <person name="Dacks J."/>
            <person name="Roger A.J."/>
        </authorList>
    </citation>
    <scope>NUCLEOTIDE SEQUENCE</scope>
    <source>
        <strain evidence="4">Busselton2</strain>
    </source>
</reference>
<dbReference type="Gene3D" id="3.30.200.20">
    <property type="entry name" value="Phosphorylase Kinase, domain 1"/>
    <property type="match status" value="1"/>
</dbReference>
<comment type="caution">
    <text evidence="4">The sequence shown here is derived from an EMBL/GenBank/DDBJ whole genome shotgun (WGS) entry which is preliminary data.</text>
</comment>
<name>A0AAV7YPZ6_9EUKA</name>
<dbReference type="InterPro" id="IPR036770">
    <property type="entry name" value="Ankyrin_rpt-contain_sf"/>
</dbReference>
<dbReference type="PANTHER" id="PTHR24198">
    <property type="entry name" value="ANKYRIN REPEAT AND PROTEIN KINASE DOMAIN-CONTAINING PROTEIN"/>
    <property type="match status" value="1"/>
</dbReference>
<dbReference type="InterPro" id="IPR011009">
    <property type="entry name" value="Kinase-like_dom_sf"/>
</dbReference>
<dbReference type="Proteomes" id="UP001146793">
    <property type="component" value="Unassembled WGS sequence"/>
</dbReference>
<dbReference type="SUPFAM" id="SSF48403">
    <property type="entry name" value="Ankyrin repeat"/>
    <property type="match status" value="2"/>
</dbReference>